<proteinExistence type="predicted"/>
<sequence length="58" mass="6430">MSVARDRHQSLRSEQLEREAERQLKLLAEAKAVAGPESHDSTPTTTDTLARANQEVEA</sequence>
<evidence type="ECO:0000313" key="3">
    <source>
        <dbReference type="Proteomes" id="UP000509241"/>
    </source>
</evidence>
<evidence type="ECO:0000313" key="2">
    <source>
        <dbReference type="EMBL" id="QLG47838.1"/>
    </source>
</evidence>
<dbReference type="RefSeq" id="WP_179259580.1">
    <property type="nucleotide sequence ID" value="NZ_CP058601.1"/>
</dbReference>
<organism evidence="2 3">
    <name type="scientific">Natrinema halophilum</name>
    <dbReference type="NCBI Taxonomy" id="1699371"/>
    <lineage>
        <taxon>Archaea</taxon>
        <taxon>Methanobacteriati</taxon>
        <taxon>Methanobacteriota</taxon>
        <taxon>Stenosarchaea group</taxon>
        <taxon>Halobacteria</taxon>
        <taxon>Halobacteriales</taxon>
        <taxon>Natrialbaceae</taxon>
        <taxon>Natrinema</taxon>
    </lineage>
</organism>
<gene>
    <name evidence="2" type="ORF">HYG82_02760</name>
</gene>
<evidence type="ECO:0000256" key="1">
    <source>
        <dbReference type="SAM" id="MobiDB-lite"/>
    </source>
</evidence>
<dbReference type="GeneID" id="56032177"/>
<reference evidence="2 3" key="1">
    <citation type="submission" date="2020-07" db="EMBL/GenBank/DDBJ databases">
        <authorList>
            <person name="Cui H."/>
        </authorList>
    </citation>
    <scope>NUCLEOTIDE SEQUENCE [LARGE SCALE GENOMIC DNA]</scope>
    <source>
        <strain evidence="2 3">YPL8</strain>
    </source>
</reference>
<feature type="region of interest" description="Disordered" evidence="1">
    <location>
        <begin position="31"/>
        <end position="58"/>
    </location>
</feature>
<keyword evidence="3" id="KW-1185">Reference proteome</keyword>
<dbReference type="KEGG" id="haly:HYG82_02760"/>
<dbReference type="EMBL" id="CP058601">
    <property type="protein sequence ID" value="QLG47838.1"/>
    <property type="molecule type" value="Genomic_DNA"/>
</dbReference>
<name>A0A7D5KJA3_9EURY</name>
<accession>A0A7D5KJA3</accession>
<dbReference type="Proteomes" id="UP000509241">
    <property type="component" value="Chromosome"/>
</dbReference>
<dbReference type="AlphaFoldDB" id="A0A7D5KJA3"/>
<protein>
    <submittedName>
        <fullName evidence="2">Uncharacterized protein</fullName>
    </submittedName>
</protein>